<evidence type="ECO:0000256" key="3">
    <source>
        <dbReference type="ARBA" id="ARBA00022525"/>
    </source>
</evidence>
<dbReference type="PANTHER" id="PTHR33353">
    <property type="entry name" value="PUTATIVE (AFU_ORTHOLOGUE AFUA_1G12560)-RELATED"/>
    <property type="match status" value="1"/>
</dbReference>
<dbReference type="Proteomes" id="UP000472372">
    <property type="component" value="Chromosome 2"/>
</dbReference>
<feature type="domain" description="Auxiliary Activity family 9 catalytic" evidence="5">
    <location>
        <begin position="19"/>
        <end position="241"/>
    </location>
</feature>
<evidence type="ECO:0000259" key="5">
    <source>
        <dbReference type="Pfam" id="PF03443"/>
    </source>
</evidence>
<evidence type="ECO:0000256" key="1">
    <source>
        <dbReference type="ARBA" id="ARBA00001973"/>
    </source>
</evidence>
<dbReference type="CDD" id="cd21175">
    <property type="entry name" value="LPMO_AA9"/>
    <property type="match status" value="1"/>
</dbReference>
<accession>A0A6S6VBH4</accession>
<comment type="cofactor">
    <cofactor evidence="1">
        <name>Cu(2+)</name>
        <dbReference type="ChEBI" id="CHEBI:29036"/>
    </cofactor>
</comment>
<dbReference type="PANTHER" id="PTHR33353:SF34">
    <property type="entry name" value="ENDO-BETA-1,4-GLUCANASE D"/>
    <property type="match status" value="1"/>
</dbReference>
<dbReference type="InterPro" id="IPR005103">
    <property type="entry name" value="AA9_LPMO"/>
</dbReference>
<dbReference type="Gene3D" id="2.70.50.70">
    <property type="match status" value="1"/>
</dbReference>
<name>A0A6S6VBH4_9PLEO</name>
<gene>
    <name evidence="6" type="ORF">PTTW11_02588</name>
</gene>
<dbReference type="InterPro" id="IPR049892">
    <property type="entry name" value="AA9"/>
</dbReference>
<evidence type="ECO:0000256" key="2">
    <source>
        <dbReference type="ARBA" id="ARBA00004613"/>
    </source>
</evidence>
<proteinExistence type="predicted"/>
<reference evidence="6" key="1">
    <citation type="submission" date="2021-02" db="EMBL/GenBank/DDBJ databases">
        <authorList>
            <person name="Syme A R."/>
            <person name="Syme A R."/>
            <person name="Moolhuijzen P."/>
        </authorList>
    </citation>
    <scope>NUCLEOTIDE SEQUENCE</scope>
    <source>
        <strain evidence="6">W1-1</strain>
    </source>
</reference>
<sequence length="264" mass="29151">MQLLTFAVLVWLVDIISAHGRVSRITASSGGVYEGWDPESSSSLIPPSPLAAWSAANLGNIYVPPSQFNTTNITCHYNAVPGALHINTTAGDTLNLHWNEWPKSHVGPVLTYLAACNGSCEHAQKDELEWVKIDELAWLNSTGWKILNLGGTWATDVLIANNFTWTAMIPPVLKSGNYVLRHEIIALHTAQRLDGAQAYPQCVNLRVSQRNVTMKSLGDGMLGNKLYDMTDGGILLNVHRKIARYKIPGPKLWEYAMPLRQPNQ</sequence>
<comment type="subcellular location">
    <subcellularLocation>
        <location evidence="2">Secreted</location>
    </subcellularLocation>
</comment>
<dbReference type="Pfam" id="PF03443">
    <property type="entry name" value="AA9"/>
    <property type="match status" value="1"/>
</dbReference>
<evidence type="ECO:0000313" key="6">
    <source>
        <dbReference type="EMBL" id="CAE7014008.1"/>
    </source>
</evidence>
<keyword evidence="3" id="KW-0964">Secreted</keyword>
<evidence type="ECO:0000256" key="4">
    <source>
        <dbReference type="ARBA" id="ARBA00023157"/>
    </source>
</evidence>
<dbReference type="GO" id="GO:0005576">
    <property type="term" value="C:extracellular region"/>
    <property type="evidence" value="ECO:0007669"/>
    <property type="project" value="UniProtKB-SubCell"/>
</dbReference>
<dbReference type="AlphaFoldDB" id="A0A6S6VBH4"/>
<dbReference type="GO" id="GO:0016787">
    <property type="term" value="F:hydrolase activity"/>
    <property type="evidence" value="ECO:0007669"/>
    <property type="project" value="UniProtKB-KW"/>
</dbReference>
<protein>
    <submittedName>
        <fullName evidence="6">Glycoside hydrolase family 61 protein</fullName>
    </submittedName>
</protein>
<dbReference type="EMBL" id="HG992978">
    <property type="protein sequence ID" value="CAE7014008.1"/>
    <property type="molecule type" value="Genomic_DNA"/>
</dbReference>
<organism evidence="6 7">
    <name type="scientific">Pyrenophora teres f. teres</name>
    <dbReference type="NCBI Taxonomy" id="97479"/>
    <lineage>
        <taxon>Eukaryota</taxon>
        <taxon>Fungi</taxon>
        <taxon>Dikarya</taxon>
        <taxon>Ascomycota</taxon>
        <taxon>Pezizomycotina</taxon>
        <taxon>Dothideomycetes</taxon>
        <taxon>Pleosporomycetidae</taxon>
        <taxon>Pleosporales</taxon>
        <taxon>Pleosporineae</taxon>
        <taxon>Pleosporaceae</taxon>
        <taxon>Pyrenophora</taxon>
    </lineage>
</organism>
<keyword evidence="4" id="KW-1015">Disulfide bond</keyword>
<keyword evidence="6" id="KW-0378">Hydrolase</keyword>
<evidence type="ECO:0000313" key="7">
    <source>
        <dbReference type="Proteomes" id="UP000472372"/>
    </source>
</evidence>